<dbReference type="CDD" id="cd05243">
    <property type="entry name" value="SDR_a5"/>
    <property type="match status" value="1"/>
</dbReference>
<evidence type="ECO:0000313" key="3">
    <source>
        <dbReference type="Proteomes" id="UP000017131"/>
    </source>
</evidence>
<keyword evidence="3" id="KW-1185">Reference proteome</keyword>
<reference evidence="2 3" key="1">
    <citation type="journal article" date="2013" name="Genome Announc.">
        <title>Draft Genome Sequence of Staphylococcus simulans UMC-CNS-990, Isolated from a Case of Chronic Bovine Mastitis.</title>
        <authorList>
            <person name="Calcutt M.J."/>
            <person name="Foecking M.F."/>
            <person name="Hsieh H.Y."/>
            <person name="Perry J."/>
            <person name="Stewart G.C."/>
            <person name="Middleton J.R."/>
        </authorList>
    </citation>
    <scope>NUCLEOTIDE SEQUENCE [LARGE SCALE GENOMIC DNA]</scope>
    <source>
        <strain evidence="2 3">UMC-CNS-990</strain>
    </source>
</reference>
<dbReference type="Gene3D" id="3.40.50.720">
    <property type="entry name" value="NAD(P)-binding Rossmann-like Domain"/>
    <property type="match status" value="1"/>
</dbReference>
<dbReference type="PANTHER" id="PTHR15020">
    <property type="entry name" value="FLAVIN REDUCTASE-RELATED"/>
    <property type="match status" value="1"/>
</dbReference>
<feature type="domain" description="NAD(P)-binding" evidence="1">
    <location>
        <begin position="7"/>
        <end position="192"/>
    </location>
</feature>
<comment type="caution">
    <text evidence="2">The sequence shown here is derived from an EMBL/GenBank/DDBJ whole genome shotgun (WGS) entry which is preliminary data.</text>
</comment>
<dbReference type="Proteomes" id="UP000017131">
    <property type="component" value="Unassembled WGS sequence"/>
</dbReference>
<accession>A0ABN0P978</accession>
<dbReference type="PANTHER" id="PTHR15020:SF50">
    <property type="entry name" value="UPF0659 PROTEIN YMR090W"/>
    <property type="match status" value="1"/>
</dbReference>
<dbReference type="SUPFAM" id="SSF51735">
    <property type="entry name" value="NAD(P)-binding Rossmann-fold domains"/>
    <property type="match status" value="1"/>
</dbReference>
<evidence type="ECO:0000259" key="1">
    <source>
        <dbReference type="Pfam" id="PF13460"/>
    </source>
</evidence>
<dbReference type="EMBL" id="AXDY01000019">
    <property type="protein sequence ID" value="ERS92203.1"/>
    <property type="molecule type" value="Genomic_DNA"/>
</dbReference>
<sequence length="220" mass="23758">MSILFLGANGGVGHYAVKQLKEANQDVTAAYRKEEQVSKAKEEGYQAELVDVENDTIDDLTEKFKGFEQVVFSVGSGGSTGADKTIIVDLDGAVKAIEASKQAGVKHFVMVSTFDSRREAFDSVPELKPYTIAKHYADNHLRDSGLHYTIVHPGALLDDPGTGKVTIVAQLEEAGSVPREDVASVIVNVLSDKAYQGGEFQVVSGDEAIDTALTQYYQNK</sequence>
<dbReference type="RefSeq" id="WP_002481827.1">
    <property type="nucleotide sequence ID" value="NZ_AXDY01000019.1"/>
</dbReference>
<dbReference type="InterPro" id="IPR016040">
    <property type="entry name" value="NAD(P)-bd_dom"/>
</dbReference>
<name>A0ABN0P978_STASI</name>
<organism evidence="2 3">
    <name type="scientific">Staphylococcus simulans UMC-CNS-990</name>
    <dbReference type="NCBI Taxonomy" id="1405498"/>
    <lineage>
        <taxon>Bacteria</taxon>
        <taxon>Bacillati</taxon>
        <taxon>Bacillota</taxon>
        <taxon>Bacilli</taxon>
        <taxon>Bacillales</taxon>
        <taxon>Staphylococcaceae</taxon>
        <taxon>Staphylococcus</taxon>
    </lineage>
</organism>
<dbReference type="InterPro" id="IPR036291">
    <property type="entry name" value="NAD(P)-bd_dom_sf"/>
</dbReference>
<gene>
    <name evidence="2" type="ORF">SSIM_13485</name>
</gene>
<protein>
    <recommendedName>
        <fullName evidence="1">NAD(P)-binding domain-containing protein</fullName>
    </recommendedName>
</protein>
<evidence type="ECO:0000313" key="2">
    <source>
        <dbReference type="EMBL" id="ERS92203.1"/>
    </source>
</evidence>
<proteinExistence type="predicted"/>
<dbReference type="Pfam" id="PF13460">
    <property type="entry name" value="NAD_binding_10"/>
    <property type="match status" value="1"/>
</dbReference>